<evidence type="ECO:0000313" key="2">
    <source>
        <dbReference type="EMBL" id="KKS45529.1"/>
    </source>
</evidence>
<reference evidence="2 3" key="1">
    <citation type="journal article" date="2015" name="Nature">
        <title>rRNA introns, odd ribosomes, and small enigmatic genomes across a large radiation of phyla.</title>
        <authorList>
            <person name="Brown C.T."/>
            <person name="Hug L.A."/>
            <person name="Thomas B.C."/>
            <person name="Sharon I."/>
            <person name="Castelle C.J."/>
            <person name="Singh A."/>
            <person name="Wilkins M.J."/>
            <person name="Williams K.H."/>
            <person name="Banfield J.F."/>
        </authorList>
    </citation>
    <scope>NUCLEOTIDE SEQUENCE [LARGE SCALE GENOMIC DNA]</scope>
</reference>
<accession>A0A0G0ZA52</accession>
<proteinExistence type="predicted"/>
<dbReference type="InterPro" id="IPR001279">
    <property type="entry name" value="Metallo-B-lactamas"/>
</dbReference>
<dbReference type="Gene3D" id="3.60.15.10">
    <property type="entry name" value="Ribonuclease Z/Hydroxyacylglutathione hydrolase-like"/>
    <property type="match status" value="1"/>
</dbReference>
<dbReference type="InterPro" id="IPR036866">
    <property type="entry name" value="RibonucZ/Hydroxyglut_hydro"/>
</dbReference>
<dbReference type="EMBL" id="LCDD01000035">
    <property type="protein sequence ID" value="KKS45529.1"/>
    <property type="molecule type" value="Genomic_DNA"/>
</dbReference>
<evidence type="ECO:0000313" key="3">
    <source>
        <dbReference type="Proteomes" id="UP000034320"/>
    </source>
</evidence>
<organism evidence="2 3">
    <name type="scientific">Candidatus Gottesmanbacteria bacterium GW2011_GWA2_42_18</name>
    <dbReference type="NCBI Taxonomy" id="1618442"/>
    <lineage>
        <taxon>Bacteria</taxon>
        <taxon>Candidatus Gottesmaniibacteriota</taxon>
    </lineage>
</organism>
<dbReference type="Pfam" id="PF12706">
    <property type="entry name" value="Lactamase_B_2"/>
    <property type="match status" value="1"/>
</dbReference>
<dbReference type="PANTHER" id="PTHR46018">
    <property type="entry name" value="ZINC PHOSPHODIESTERASE ELAC PROTEIN 1"/>
    <property type="match status" value="1"/>
</dbReference>
<dbReference type="CDD" id="cd16272">
    <property type="entry name" value="RNaseZ_MBL-fold"/>
    <property type="match status" value="1"/>
</dbReference>
<dbReference type="PANTHER" id="PTHR46018:SF2">
    <property type="entry name" value="ZINC PHOSPHODIESTERASE ELAC PROTEIN 1"/>
    <property type="match status" value="1"/>
</dbReference>
<gene>
    <name evidence="2" type="ORF">UV09_C0035G0005</name>
</gene>
<feature type="domain" description="Metallo-beta-lactamase" evidence="1">
    <location>
        <begin position="31"/>
        <end position="229"/>
    </location>
</feature>
<dbReference type="AlphaFoldDB" id="A0A0G0ZA52"/>
<name>A0A0G0ZA52_9BACT</name>
<evidence type="ECO:0000259" key="1">
    <source>
        <dbReference type="Pfam" id="PF12706"/>
    </source>
</evidence>
<dbReference type="Proteomes" id="UP000034320">
    <property type="component" value="Unassembled WGS sequence"/>
</dbReference>
<protein>
    <submittedName>
        <fullName evidence="2">Beta-lactamase domain protein</fullName>
    </submittedName>
</protein>
<sequence>MKIIPFGTNGYVSSFNRQTACYVIPLENQLIILDAGSGLFRFMEPAGWRILKGKKKVKIFLSHYHLDHTFGFYAAFELFANQKVEVYAYDDKPVFRELVYTFQFPVDYDRKHKNFKWIKVTSQKYKNEGFDFSVRIQKHRNEKSLGFRFEFANGKSLAYVTDADPSRESVNFVKGADLLLHEHETLNVPKYKNKSKLEDLISEGGHVTTEGAALIAKEAGVGKLFLIHHNPPCDWPELVKDLQKAKKIFPQSYLARDLGEIEF</sequence>
<dbReference type="GO" id="GO:0042781">
    <property type="term" value="F:3'-tRNA processing endoribonuclease activity"/>
    <property type="evidence" value="ECO:0007669"/>
    <property type="project" value="TreeGrafter"/>
</dbReference>
<comment type="caution">
    <text evidence="2">The sequence shown here is derived from an EMBL/GenBank/DDBJ whole genome shotgun (WGS) entry which is preliminary data.</text>
</comment>
<dbReference type="SUPFAM" id="SSF56281">
    <property type="entry name" value="Metallo-hydrolase/oxidoreductase"/>
    <property type="match status" value="1"/>
</dbReference>